<proteinExistence type="predicted"/>
<dbReference type="AlphaFoldDB" id="A0A1G7ARE7"/>
<gene>
    <name evidence="2" type="ORF">SAMN05192589_11319</name>
</gene>
<evidence type="ECO:0000256" key="1">
    <source>
        <dbReference type="SAM" id="SignalP"/>
    </source>
</evidence>
<feature type="chain" id="PRO_5011689448" evidence="1">
    <location>
        <begin position="30"/>
        <end position="278"/>
    </location>
</feature>
<organism evidence="2 3">
    <name type="scientific">Paracidovorax valerianellae</name>
    <dbReference type="NCBI Taxonomy" id="187868"/>
    <lineage>
        <taxon>Bacteria</taxon>
        <taxon>Pseudomonadati</taxon>
        <taxon>Pseudomonadota</taxon>
        <taxon>Betaproteobacteria</taxon>
        <taxon>Burkholderiales</taxon>
        <taxon>Comamonadaceae</taxon>
        <taxon>Paracidovorax</taxon>
    </lineage>
</organism>
<evidence type="ECO:0000313" key="2">
    <source>
        <dbReference type="EMBL" id="SDE16575.1"/>
    </source>
</evidence>
<evidence type="ECO:0000313" key="3">
    <source>
        <dbReference type="Proteomes" id="UP000198781"/>
    </source>
</evidence>
<keyword evidence="1" id="KW-0732">Signal</keyword>
<keyword evidence="3" id="KW-1185">Reference proteome</keyword>
<name>A0A1G7ARE7_9BURK</name>
<dbReference type="InterPro" id="IPR010239">
    <property type="entry name" value="CHP02001"/>
</dbReference>
<dbReference type="OrthoDB" id="9793561at2"/>
<feature type="signal peptide" evidence="1">
    <location>
        <begin position="1"/>
        <end position="29"/>
    </location>
</feature>
<reference evidence="2 3" key="1">
    <citation type="submission" date="2016-10" db="EMBL/GenBank/DDBJ databases">
        <authorList>
            <person name="de Groot N.N."/>
        </authorList>
    </citation>
    <scope>NUCLEOTIDE SEQUENCE [LARGE SCALE GENOMIC DNA]</scope>
    <source>
        <strain evidence="2 3">DSM 16619</strain>
    </source>
</reference>
<sequence>MAHFRMFPALRALPLAAALCAAMPLLALAQAQAQAQLTGNVALTSNYKFRGQDQDMLRSNQFAKTGAFKPAVQGGFDYAFGDSGWYAGNWNSSVNWLRGNSVESDWYGGYKWKAGAIDLDAGALAYLYPGNASGNTTELYGSATYADAALGTFALKVSHTVSDDYFGYAGAKAGSGLSGRNTGYLNLAYSRALSPQLTLKAAVGYTRMASDIRRQGLPSYLDYQVGATYDFGGGLSLTGTLQGANRQAAYGAATGPAADAPRYSPNKGRFILTLAKAF</sequence>
<dbReference type="NCBIfam" id="TIGR02001">
    <property type="entry name" value="gcw_chp"/>
    <property type="match status" value="1"/>
</dbReference>
<accession>A0A1G7ARE7</accession>
<dbReference type="Proteomes" id="UP000198781">
    <property type="component" value="Unassembled WGS sequence"/>
</dbReference>
<dbReference type="Pfam" id="PF09694">
    <property type="entry name" value="Gcw_chp"/>
    <property type="match status" value="1"/>
</dbReference>
<dbReference type="STRING" id="187868.SAMN05192589_11319"/>
<dbReference type="EMBL" id="FMZC01000013">
    <property type="protein sequence ID" value="SDE16575.1"/>
    <property type="molecule type" value="Genomic_DNA"/>
</dbReference>
<protein>
    <submittedName>
        <fullName evidence="2">Uncharacterized protein</fullName>
    </submittedName>
</protein>